<accession>A0A383D436</accession>
<protein>
    <submittedName>
        <fullName evidence="1">Uncharacterized protein</fullName>
    </submittedName>
</protein>
<organism evidence="1">
    <name type="scientific">marine metagenome</name>
    <dbReference type="NCBI Taxonomy" id="408172"/>
    <lineage>
        <taxon>unclassified sequences</taxon>
        <taxon>metagenomes</taxon>
        <taxon>ecological metagenomes</taxon>
    </lineage>
</organism>
<dbReference type="EMBL" id="UINC01214091">
    <property type="protein sequence ID" value="SVE39161.1"/>
    <property type="molecule type" value="Genomic_DNA"/>
</dbReference>
<evidence type="ECO:0000313" key="1">
    <source>
        <dbReference type="EMBL" id="SVE39161.1"/>
    </source>
</evidence>
<name>A0A383D436_9ZZZZ</name>
<dbReference type="AlphaFoldDB" id="A0A383D436"/>
<proteinExistence type="predicted"/>
<reference evidence="1" key="1">
    <citation type="submission" date="2018-05" db="EMBL/GenBank/DDBJ databases">
        <authorList>
            <person name="Lanie J.A."/>
            <person name="Ng W.-L."/>
            <person name="Kazmierczak K.M."/>
            <person name="Andrzejewski T.M."/>
            <person name="Davidsen T.M."/>
            <person name="Wayne K.J."/>
            <person name="Tettelin H."/>
            <person name="Glass J.I."/>
            <person name="Rusch D."/>
            <person name="Podicherti R."/>
            <person name="Tsui H.-C.T."/>
            <person name="Winkler M.E."/>
        </authorList>
    </citation>
    <scope>NUCLEOTIDE SEQUENCE</scope>
</reference>
<sequence>MIGFMERIIQIIYGLRLNAHLAPDHLHDAVANLGFSTQFQHTEKPTLAMDYQNGLVTVINGRGERI</sequence>
<gene>
    <name evidence="1" type="ORF">METZ01_LOCUS492015</name>
</gene>